<dbReference type="InterPro" id="IPR011989">
    <property type="entry name" value="ARM-like"/>
</dbReference>
<feature type="compositionally biased region" description="Acidic residues" evidence="8">
    <location>
        <begin position="525"/>
        <end position="540"/>
    </location>
</feature>
<comment type="similarity">
    <text evidence="2">Belongs to the CND3 (condensin subunit 3) family.</text>
</comment>
<accession>A0A316Z5R5</accession>
<organism evidence="10 11">
    <name type="scientific">Tilletiopsis washingtonensis</name>
    <dbReference type="NCBI Taxonomy" id="58919"/>
    <lineage>
        <taxon>Eukaryota</taxon>
        <taxon>Fungi</taxon>
        <taxon>Dikarya</taxon>
        <taxon>Basidiomycota</taxon>
        <taxon>Ustilaginomycotina</taxon>
        <taxon>Exobasidiomycetes</taxon>
        <taxon>Entylomatales</taxon>
        <taxon>Entylomatales incertae sedis</taxon>
        <taxon>Tilletiopsis</taxon>
    </lineage>
</organism>
<evidence type="ECO:0000256" key="5">
    <source>
        <dbReference type="ARBA" id="ARBA00022776"/>
    </source>
</evidence>
<protein>
    <recommendedName>
        <fullName evidence="9">Nuclear condensin complex subunit 3 C-terminal domain-containing protein</fullName>
    </recommendedName>
</protein>
<evidence type="ECO:0000256" key="6">
    <source>
        <dbReference type="ARBA" id="ARBA00023067"/>
    </source>
</evidence>
<dbReference type="InterPro" id="IPR025977">
    <property type="entry name" value="Cnd3_C"/>
</dbReference>
<dbReference type="OrthoDB" id="27187at2759"/>
<feature type="region of interest" description="Disordered" evidence="8">
    <location>
        <begin position="202"/>
        <end position="222"/>
    </location>
</feature>
<keyword evidence="7" id="KW-0131">Cell cycle</keyword>
<evidence type="ECO:0000256" key="4">
    <source>
        <dbReference type="ARBA" id="ARBA00022618"/>
    </source>
</evidence>
<keyword evidence="6" id="KW-0226">DNA condensation</keyword>
<dbReference type="Pfam" id="PF12719">
    <property type="entry name" value="Cnd3"/>
    <property type="match status" value="1"/>
</dbReference>
<evidence type="ECO:0000256" key="2">
    <source>
        <dbReference type="ARBA" id="ARBA00006533"/>
    </source>
</evidence>
<dbReference type="GO" id="GO:0000793">
    <property type="term" value="C:condensed chromosome"/>
    <property type="evidence" value="ECO:0007669"/>
    <property type="project" value="TreeGrafter"/>
</dbReference>
<keyword evidence="11" id="KW-1185">Reference proteome</keyword>
<evidence type="ECO:0000313" key="10">
    <source>
        <dbReference type="EMBL" id="PWN96901.1"/>
    </source>
</evidence>
<keyword evidence="5" id="KW-0498">Mitosis</keyword>
<dbReference type="InterPro" id="IPR027165">
    <property type="entry name" value="CND3"/>
</dbReference>
<dbReference type="SUPFAM" id="SSF48371">
    <property type="entry name" value="ARM repeat"/>
    <property type="match status" value="1"/>
</dbReference>
<evidence type="ECO:0000256" key="3">
    <source>
        <dbReference type="ARBA" id="ARBA00022454"/>
    </source>
</evidence>
<dbReference type="PANTHER" id="PTHR14418">
    <property type="entry name" value="CONDENSIN COMPLEX SUBUNIT 3-RELATED"/>
    <property type="match status" value="1"/>
</dbReference>
<sequence length="889" mass="97394">MPSAVSPLEALPTLVPQHFQDAQHSLATHRKNVVALQRAHAAAAQVTLRTERGTKLVGEKAFNEVFIACLNRVLGIKKGVVNADRIVKFVAAYASYAQGAFRAAARAASGEEPASDEEEEEDTAATRFVSILLKHLLRGFGAKNKAVRLRCCQAVALLINGLEAMDDDLYQTLKGALLMRARDKESSVRVQAIVALAKLQGGEDEEDIDEPEGSGSDGGTGKDVTGVLLRILREDPSAEARRAALFNLTPTARTLPFILERLRDVDAINRRCVYLGSLSHNMLAQPGAAALEVHEWGDVVKTGLGEREESVRRAARKLVCGWVDRDADLEKFAARFDIVNNPAIAASALRAVFEARPALLDAVAFDESFWANLTPGTAFVGRQFVEHCRSLGPQGATRLDEAMPLVTALAFRTQAAWGTLLELLEIELEADTEAELSPQAEGARSTLDSLLHVAMSADYGDEIGRRKMFGLVRDMVSNTLFPHALLDGALDVLLKLSAGQRDFMQIVVELVQEMSDWEREGERDEQSEEEEEDDEAEVEDTLAAGSNGRRKRRAASPDEDELARQAGIDARRLAIVRGMLERMSGGGIQEMMGLVSQLISPAMRSKDEAVREQGFLCMGLCSILDADVAATTFPMFLNHLQRSSGIIKVRALQVTFDMLTVHGISRLSAAQVEGLGGGPEAEAKAHEHLVTFLLSLLEDEDEELRVQSAAAQGMAKLMLAGIVEDDVALRSLVLIYMTPETAGNQELRQCLGYFLPVYCFSSPHNQRKLQRVFVETLHILAELYYELEDGQEMVTPLQVGLQLLDWTDPSKSIRQDGDQTIHVDVAMDLMKQLLLLDDKDERKVLCQLLAKLNLPEPEALSADRAEALFLLARVLKAVRPTASAHVCSI</sequence>
<comment type="subcellular location">
    <subcellularLocation>
        <location evidence="1">Chromosome</location>
    </subcellularLocation>
</comment>
<dbReference type="Gene3D" id="1.25.10.10">
    <property type="entry name" value="Leucine-rich Repeat Variant"/>
    <property type="match status" value="2"/>
</dbReference>
<dbReference type="RefSeq" id="XP_025597180.1">
    <property type="nucleotide sequence ID" value="XM_025742815.1"/>
</dbReference>
<dbReference type="Proteomes" id="UP000245946">
    <property type="component" value="Unassembled WGS sequence"/>
</dbReference>
<reference evidence="10 11" key="1">
    <citation type="journal article" date="2018" name="Mol. Biol. Evol.">
        <title>Broad Genomic Sampling Reveals a Smut Pathogenic Ancestry of the Fungal Clade Ustilaginomycotina.</title>
        <authorList>
            <person name="Kijpornyongpan T."/>
            <person name="Mondo S.J."/>
            <person name="Barry K."/>
            <person name="Sandor L."/>
            <person name="Lee J."/>
            <person name="Lipzen A."/>
            <person name="Pangilinan J."/>
            <person name="LaButti K."/>
            <person name="Hainaut M."/>
            <person name="Henrissat B."/>
            <person name="Grigoriev I.V."/>
            <person name="Spatafora J.W."/>
            <person name="Aime M.C."/>
        </authorList>
    </citation>
    <scope>NUCLEOTIDE SEQUENCE [LARGE SCALE GENOMIC DNA]</scope>
    <source>
        <strain evidence="10 11">MCA 4186</strain>
    </source>
</reference>
<evidence type="ECO:0000313" key="11">
    <source>
        <dbReference type="Proteomes" id="UP000245946"/>
    </source>
</evidence>
<proteinExistence type="inferred from homology"/>
<dbReference type="STRING" id="58919.A0A316Z5R5"/>
<keyword evidence="4" id="KW-0132">Cell division</keyword>
<evidence type="ECO:0000256" key="8">
    <source>
        <dbReference type="SAM" id="MobiDB-lite"/>
    </source>
</evidence>
<dbReference type="PANTHER" id="PTHR14418:SF5">
    <property type="entry name" value="CONDENSIN COMPLEX SUBUNIT 3"/>
    <property type="match status" value="1"/>
</dbReference>
<keyword evidence="3" id="KW-0158">Chromosome</keyword>
<evidence type="ECO:0000256" key="1">
    <source>
        <dbReference type="ARBA" id="ARBA00004286"/>
    </source>
</evidence>
<feature type="domain" description="Nuclear condensin complex subunit 3 C-terminal" evidence="9">
    <location>
        <begin position="572"/>
        <end position="854"/>
    </location>
</feature>
<evidence type="ECO:0000256" key="7">
    <source>
        <dbReference type="ARBA" id="ARBA00023306"/>
    </source>
</evidence>
<dbReference type="EMBL" id="KZ819297">
    <property type="protein sequence ID" value="PWN96901.1"/>
    <property type="molecule type" value="Genomic_DNA"/>
</dbReference>
<evidence type="ECO:0000259" key="9">
    <source>
        <dbReference type="Pfam" id="PF12719"/>
    </source>
</evidence>
<dbReference type="InterPro" id="IPR016024">
    <property type="entry name" value="ARM-type_fold"/>
</dbReference>
<dbReference type="GeneID" id="37270359"/>
<feature type="region of interest" description="Disordered" evidence="8">
    <location>
        <begin position="517"/>
        <end position="562"/>
    </location>
</feature>
<dbReference type="AlphaFoldDB" id="A0A316Z5R5"/>
<dbReference type="GO" id="GO:0000796">
    <property type="term" value="C:condensin complex"/>
    <property type="evidence" value="ECO:0007669"/>
    <property type="project" value="InterPro"/>
</dbReference>
<gene>
    <name evidence="10" type="ORF">FA09DRAFT_330966</name>
</gene>
<feature type="compositionally biased region" description="Acidic residues" evidence="8">
    <location>
        <begin position="202"/>
        <end position="212"/>
    </location>
</feature>
<dbReference type="GO" id="GO:0007076">
    <property type="term" value="P:mitotic chromosome condensation"/>
    <property type="evidence" value="ECO:0007669"/>
    <property type="project" value="InterPro"/>
</dbReference>
<dbReference type="GO" id="GO:0051301">
    <property type="term" value="P:cell division"/>
    <property type="evidence" value="ECO:0007669"/>
    <property type="project" value="UniProtKB-KW"/>
</dbReference>
<name>A0A316Z5R5_9BASI</name>